<feature type="compositionally biased region" description="Polar residues" evidence="2">
    <location>
        <begin position="41"/>
        <end position="50"/>
    </location>
</feature>
<reference evidence="3" key="1">
    <citation type="submission" date="2020-10" db="EMBL/GenBank/DDBJ databases">
        <authorList>
            <person name="Han B."/>
            <person name="Lu T."/>
            <person name="Zhao Q."/>
            <person name="Huang X."/>
            <person name="Zhao Y."/>
        </authorList>
    </citation>
    <scope>NUCLEOTIDE SEQUENCE</scope>
</reference>
<dbReference type="EMBL" id="CAJGYO010000003">
    <property type="protein sequence ID" value="CAD6216582.1"/>
    <property type="molecule type" value="Genomic_DNA"/>
</dbReference>
<feature type="region of interest" description="Disordered" evidence="2">
    <location>
        <begin position="41"/>
        <end position="67"/>
    </location>
</feature>
<dbReference type="OrthoDB" id="1707745at2759"/>
<evidence type="ECO:0000313" key="4">
    <source>
        <dbReference type="Proteomes" id="UP000604825"/>
    </source>
</evidence>
<keyword evidence="4" id="KW-1185">Reference proteome</keyword>
<comment type="similarity">
    <text evidence="1">Belongs to the REF/SRPP family.</text>
</comment>
<evidence type="ECO:0000256" key="1">
    <source>
        <dbReference type="ARBA" id="ARBA00009737"/>
    </source>
</evidence>
<comment type="caution">
    <text evidence="3">The sequence shown here is derived from an EMBL/GenBank/DDBJ whole genome shotgun (WGS) entry which is preliminary data.</text>
</comment>
<proteinExistence type="inferred from homology"/>
<gene>
    <name evidence="3" type="ORF">NCGR_LOCUS10764</name>
</gene>
<sequence length="133" mass="13894">MAKMIRQSGDASADLVNSRGYELQKLLPFFQMVEELPFSSINGKMHNSSVPGGGDSGEGGDDGREAAVPRVRAAGGGASAGVGGRTIRICQVGRGSAPPGVDHIEGTVKAVVGPVYDRFHVVTLDLLKFISRK</sequence>
<dbReference type="AlphaFoldDB" id="A0A811N6R7"/>
<dbReference type="Pfam" id="PF05755">
    <property type="entry name" value="REF"/>
    <property type="match status" value="1"/>
</dbReference>
<protein>
    <submittedName>
        <fullName evidence="3">Uncharacterized protein</fullName>
    </submittedName>
</protein>
<dbReference type="InterPro" id="IPR008802">
    <property type="entry name" value="REF"/>
</dbReference>
<evidence type="ECO:0000256" key="2">
    <source>
        <dbReference type="SAM" id="MobiDB-lite"/>
    </source>
</evidence>
<accession>A0A811N6R7</accession>
<dbReference type="Proteomes" id="UP000604825">
    <property type="component" value="Unassembled WGS sequence"/>
</dbReference>
<name>A0A811N6R7_9POAL</name>
<organism evidence="3 4">
    <name type="scientific">Miscanthus lutarioriparius</name>
    <dbReference type="NCBI Taxonomy" id="422564"/>
    <lineage>
        <taxon>Eukaryota</taxon>
        <taxon>Viridiplantae</taxon>
        <taxon>Streptophyta</taxon>
        <taxon>Embryophyta</taxon>
        <taxon>Tracheophyta</taxon>
        <taxon>Spermatophyta</taxon>
        <taxon>Magnoliopsida</taxon>
        <taxon>Liliopsida</taxon>
        <taxon>Poales</taxon>
        <taxon>Poaceae</taxon>
        <taxon>PACMAD clade</taxon>
        <taxon>Panicoideae</taxon>
        <taxon>Andropogonodae</taxon>
        <taxon>Andropogoneae</taxon>
        <taxon>Saccharinae</taxon>
        <taxon>Miscanthus</taxon>
    </lineage>
</organism>
<evidence type="ECO:0000313" key="3">
    <source>
        <dbReference type="EMBL" id="CAD6216582.1"/>
    </source>
</evidence>